<reference evidence="1" key="1">
    <citation type="submission" date="2024-02" db="EMBL/GenBank/DDBJ databases">
        <title>Metagenome Assembled Genome of Zalaria obscura JY119.</title>
        <authorList>
            <person name="Vighnesh L."/>
            <person name="Jagadeeshwari U."/>
            <person name="Venkata Ramana C."/>
            <person name="Sasikala C."/>
        </authorList>
    </citation>
    <scope>NUCLEOTIDE SEQUENCE</scope>
    <source>
        <strain evidence="1">JY119</strain>
    </source>
</reference>
<comment type="caution">
    <text evidence="1">The sequence shown here is derived from an EMBL/GenBank/DDBJ whole genome shotgun (WGS) entry which is preliminary data.</text>
</comment>
<evidence type="ECO:0000313" key="2">
    <source>
        <dbReference type="Proteomes" id="UP001320706"/>
    </source>
</evidence>
<evidence type="ECO:0000313" key="1">
    <source>
        <dbReference type="EMBL" id="KAK8198586.1"/>
    </source>
</evidence>
<dbReference type="EMBL" id="JAMKPW020000040">
    <property type="protein sequence ID" value="KAK8198586.1"/>
    <property type="molecule type" value="Genomic_DNA"/>
</dbReference>
<dbReference type="Proteomes" id="UP001320706">
    <property type="component" value="Unassembled WGS sequence"/>
</dbReference>
<proteinExistence type="predicted"/>
<protein>
    <submittedName>
        <fullName evidence="1">Uncharacterized protein</fullName>
    </submittedName>
</protein>
<name>A0ACC3S7P2_9PEZI</name>
<sequence>MTCLEIAVFCYARVFEDNARPVWISCLVIASQVRSKIVASRHRDGGMWLTFQLRRCISCSCAMASTGCKKFKRKAKRSQSASASVRDLETWDLYALRKDALIMAGDPQLVATGHAKIAQTGNPQTSHRRSHCMLNFIS</sequence>
<gene>
    <name evidence="1" type="ORF">M8818_006453</name>
</gene>
<accession>A0ACC3S7P2</accession>
<organism evidence="1 2">
    <name type="scientific">Zalaria obscura</name>
    <dbReference type="NCBI Taxonomy" id="2024903"/>
    <lineage>
        <taxon>Eukaryota</taxon>
        <taxon>Fungi</taxon>
        <taxon>Dikarya</taxon>
        <taxon>Ascomycota</taxon>
        <taxon>Pezizomycotina</taxon>
        <taxon>Dothideomycetes</taxon>
        <taxon>Dothideomycetidae</taxon>
        <taxon>Dothideales</taxon>
        <taxon>Zalariaceae</taxon>
        <taxon>Zalaria</taxon>
    </lineage>
</organism>
<keyword evidence="2" id="KW-1185">Reference proteome</keyword>